<keyword evidence="3" id="KW-1185">Reference proteome</keyword>
<evidence type="ECO:0000313" key="3">
    <source>
        <dbReference type="Proteomes" id="UP001187734"/>
    </source>
</evidence>
<dbReference type="Gene3D" id="3.40.50.1110">
    <property type="entry name" value="SGNH hydrolase"/>
    <property type="match status" value="1"/>
</dbReference>
<comment type="caution">
    <text evidence="2">The sequence shown here is derived from an EMBL/GenBank/DDBJ whole genome shotgun (WGS) entry which is preliminary data.</text>
</comment>
<dbReference type="Proteomes" id="UP001187734">
    <property type="component" value="Unassembled WGS sequence"/>
</dbReference>
<dbReference type="PANTHER" id="PTHR30383">
    <property type="entry name" value="THIOESTERASE 1/PROTEASE 1/LYSOPHOSPHOLIPASE L1"/>
    <property type="match status" value="1"/>
</dbReference>
<dbReference type="InterPro" id="IPR051532">
    <property type="entry name" value="Ester_Hydrolysis_Enzymes"/>
</dbReference>
<dbReference type="SUPFAM" id="SSF52266">
    <property type="entry name" value="SGNH hydrolase"/>
    <property type="match status" value="1"/>
</dbReference>
<sequence>MGNSGSILPWDDWIYHVDDLKNEANGLHDQATSLQDSIRAQVLQYNALLDQTKQLLAGNAALVIISRAIKFSDQELKDFEAQLDTMPDPPEGSVPAKFGSFLTELTGSVLVLKAIVNLGKIAKSAIFEGAGEVGGEAGAELGIEGLAEAGAELGVEAGVETGVEVGAEAVLADTGIGIIAAVGLDVIFGAINGAKERDQLQGQIDKLNDALNKLRGFQRDLNNKGSQLHGVVIDEENRFKAIISALQSVIPNPSAGSWASLPLDSSAIGQYLDAQTAALTFYGLLSQLRITYLRAKERAPTASKEAIISAVLMKAKADVTDDDLEKLWDILAKYSDGMKDAKFWSTDYGSACDKVSWSTWLFKSYNIWQPVARLEELRRREMNRLVDMMNDKIEAAVKRAGDKMAFINYDEYVGHFKGRYCEDGVDKAVVDSNTRLEHMFYELDIFDVWGTKPRKRSTVGHKNSSFSGDMNTMPRAAEFVAPNVTFRQEHKIEESPEIQGFKAAAQNDATEDVPNLLPDGSDSFIYGRVFHPQILLHELIANLVLFQVSNRRMEQNNMALEPLLDTSVTQCSISPSGKVVLEYKETKAGEPVKKDTELRILPVGDSITVGYLSDRKGGDGDGYRDKVVFAGTESSGTMTNGNYISDHIDPSLKQRPNIILLAAGTNDMNLNHGISKEGNDPKGTAERLGKLIDKMIKSCPDATILVAMIINTCDERQSPATKEFQKLIPGVVKSRHDDGKHVLAVDFTGFKTSNL</sequence>
<feature type="domain" description="SGNH hydrolase-type esterase" evidence="1">
    <location>
        <begin position="603"/>
        <end position="734"/>
    </location>
</feature>
<reference evidence="2" key="1">
    <citation type="submission" date="2018-03" db="EMBL/GenBank/DDBJ databases">
        <authorList>
            <person name="Guldener U."/>
        </authorList>
    </citation>
    <scope>NUCLEOTIDE SEQUENCE</scope>
</reference>
<evidence type="ECO:0000259" key="1">
    <source>
        <dbReference type="Pfam" id="PF13472"/>
    </source>
</evidence>
<dbReference type="CDD" id="cd01833">
    <property type="entry name" value="XynB_like"/>
    <property type="match status" value="1"/>
</dbReference>
<dbReference type="Pfam" id="PF13472">
    <property type="entry name" value="Lipase_GDSL_2"/>
    <property type="match status" value="1"/>
</dbReference>
<accession>A0AAE8MCW6</accession>
<dbReference type="EMBL" id="ONZP01000243">
    <property type="protein sequence ID" value="SPJ78826.1"/>
    <property type="molecule type" value="Genomic_DNA"/>
</dbReference>
<dbReference type="PANTHER" id="PTHR30383:SF5">
    <property type="entry name" value="SGNH HYDROLASE-TYPE ESTERASE DOMAIN-CONTAINING PROTEIN"/>
    <property type="match status" value="1"/>
</dbReference>
<gene>
    <name evidence="2" type="ORF">FTOL_07217</name>
</gene>
<dbReference type="InterPro" id="IPR036514">
    <property type="entry name" value="SGNH_hydro_sf"/>
</dbReference>
<protein>
    <recommendedName>
        <fullName evidence="1">SGNH hydrolase-type esterase domain-containing protein</fullName>
    </recommendedName>
</protein>
<dbReference type="AlphaFoldDB" id="A0AAE8MCW6"/>
<proteinExistence type="predicted"/>
<name>A0AAE8MCW6_9HYPO</name>
<dbReference type="InterPro" id="IPR013830">
    <property type="entry name" value="SGNH_hydro"/>
</dbReference>
<dbReference type="GO" id="GO:0004622">
    <property type="term" value="F:phosphatidylcholine lysophospholipase activity"/>
    <property type="evidence" value="ECO:0007669"/>
    <property type="project" value="TreeGrafter"/>
</dbReference>
<organism evidence="2 3">
    <name type="scientific">Fusarium torulosum</name>
    <dbReference type="NCBI Taxonomy" id="33205"/>
    <lineage>
        <taxon>Eukaryota</taxon>
        <taxon>Fungi</taxon>
        <taxon>Dikarya</taxon>
        <taxon>Ascomycota</taxon>
        <taxon>Pezizomycotina</taxon>
        <taxon>Sordariomycetes</taxon>
        <taxon>Hypocreomycetidae</taxon>
        <taxon>Hypocreales</taxon>
        <taxon>Nectriaceae</taxon>
        <taxon>Fusarium</taxon>
    </lineage>
</organism>
<evidence type="ECO:0000313" key="2">
    <source>
        <dbReference type="EMBL" id="SPJ78826.1"/>
    </source>
</evidence>